<proteinExistence type="predicted"/>
<protein>
    <submittedName>
        <fullName evidence="3">Uncharacterized protein</fullName>
    </submittedName>
</protein>
<dbReference type="Proteomes" id="UP000501690">
    <property type="component" value="Linkage Group LG7"/>
</dbReference>
<feature type="region of interest" description="Disordered" evidence="1">
    <location>
        <begin position="58"/>
        <end position="79"/>
    </location>
</feature>
<evidence type="ECO:0000313" key="3">
    <source>
        <dbReference type="EMBL" id="QCE00141.1"/>
    </source>
</evidence>
<dbReference type="AlphaFoldDB" id="A0A4D6MHE5"/>
<gene>
    <name evidence="3" type="ORF">DEO72_LG7g1427</name>
</gene>
<name>A0A4D6MHE5_VIGUN</name>
<organism evidence="3 4">
    <name type="scientific">Vigna unguiculata</name>
    <name type="common">Cowpea</name>
    <dbReference type="NCBI Taxonomy" id="3917"/>
    <lineage>
        <taxon>Eukaryota</taxon>
        <taxon>Viridiplantae</taxon>
        <taxon>Streptophyta</taxon>
        <taxon>Embryophyta</taxon>
        <taxon>Tracheophyta</taxon>
        <taxon>Spermatophyta</taxon>
        <taxon>Magnoliopsida</taxon>
        <taxon>eudicotyledons</taxon>
        <taxon>Gunneridae</taxon>
        <taxon>Pentapetalae</taxon>
        <taxon>rosids</taxon>
        <taxon>fabids</taxon>
        <taxon>Fabales</taxon>
        <taxon>Fabaceae</taxon>
        <taxon>Papilionoideae</taxon>
        <taxon>50 kb inversion clade</taxon>
        <taxon>NPAAA clade</taxon>
        <taxon>indigoferoid/millettioid clade</taxon>
        <taxon>Phaseoleae</taxon>
        <taxon>Vigna</taxon>
    </lineage>
</organism>
<accession>A0A4D6MHE5</accession>
<keyword evidence="4" id="KW-1185">Reference proteome</keyword>
<feature type="signal peptide" evidence="2">
    <location>
        <begin position="1"/>
        <end position="23"/>
    </location>
</feature>
<evidence type="ECO:0000256" key="2">
    <source>
        <dbReference type="SAM" id="SignalP"/>
    </source>
</evidence>
<dbReference type="EMBL" id="CP039351">
    <property type="protein sequence ID" value="QCE00141.1"/>
    <property type="molecule type" value="Genomic_DNA"/>
</dbReference>
<reference evidence="3 4" key="1">
    <citation type="submission" date="2019-04" db="EMBL/GenBank/DDBJ databases">
        <title>An improved genome assembly and genetic linkage map for asparagus bean, Vigna unguiculata ssp. sesquipedialis.</title>
        <authorList>
            <person name="Xia Q."/>
            <person name="Zhang R."/>
            <person name="Dong Y."/>
        </authorList>
    </citation>
    <scope>NUCLEOTIDE SEQUENCE [LARGE SCALE GENOMIC DNA]</scope>
    <source>
        <tissue evidence="3">Leaf</tissue>
    </source>
</reference>
<evidence type="ECO:0000313" key="4">
    <source>
        <dbReference type="Proteomes" id="UP000501690"/>
    </source>
</evidence>
<feature type="chain" id="PRO_5020026835" evidence="2">
    <location>
        <begin position="24"/>
        <end position="136"/>
    </location>
</feature>
<keyword evidence="2" id="KW-0732">Signal</keyword>
<evidence type="ECO:0000256" key="1">
    <source>
        <dbReference type="SAM" id="MobiDB-lite"/>
    </source>
</evidence>
<sequence>MAVSRVVLFLCVILAALMALASSQSIAPAPAPTSDGASVDQAVAKIVARTDNLTQVSQSRLGKMGRDSPRPFSCERSLRRPAQFLSERASRSAKGARLSETLQPERGAGRGNAIVWLFLESEMVYACLDWIIVLNA</sequence>